<reference evidence="10 11" key="1">
    <citation type="submission" date="2016-07" db="EMBL/GenBank/DDBJ databases">
        <title>Pervasive Adenine N6-methylation of Active Genes in Fungi.</title>
        <authorList>
            <consortium name="DOE Joint Genome Institute"/>
            <person name="Mondo S.J."/>
            <person name="Dannebaum R.O."/>
            <person name="Kuo R.C."/>
            <person name="Labutti K."/>
            <person name="Haridas S."/>
            <person name="Kuo A."/>
            <person name="Salamov A."/>
            <person name="Ahrendt S.R."/>
            <person name="Lipzen A."/>
            <person name="Sullivan W."/>
            <person name="Andreopoulos W.B."/>
            <person name="Clum A."/>
            <person name="Lindquist E."/>
            <person name="Daum C."/>
            <person name="Ramamoorthy G.K."/>
            <person name="Gryganskyi A."/>
            <person name="Culley D."/>
            <person name="Magnuson J.K."/>
            <person name="James T.Y."/>
            <person name="O'Malley M.A."/>
            <person name="Stajich J.E."/>
            <person name="Spatafora J.W."/>
            <person name="Visel A."/>
            <person name="Grigoriev I.V."/>
        </authorList>
    </citation>
    <scope>NUCLEOTIDE SEQUENCE [LARGE SCALE GENOMIC DNA]</scope>
    <source>
        <strain evidence="10 11">CBS 931.73</strain>
    </source>
</reference>
<dbReference type="SMART" id="SM00220">
    <property type="entry name" value="S_TKc"/>
    <property type="match status" value="1"/>
</dbReference>
<proteinExistence type="inferred from homology"/>
<dbReference type="InterPro" id="IPR008271">
    <property type="entry name" value="Ser/Thr_kinase_AS"/>
</dbReference>
<evidence type="ECO:0000256" key="3">
    <source>
        <dbReference type="ARBA" id="ARBA00022553"/>
    </source>
</evidence>
<keyword evidence="5" id="KW-0547">Nucleotide-binding</keyword>
<evidence type="ECO:0000256" key="2">
    <source>
        <dbReference type="ARBA" id="ARBA00022527"/>
    </source>
</evidence>
<dbReference type="InParanoid" id="A0A1Y1XTX3"/>
<keyword evidence="11" id="KW-1185">Reference proteome</keyword>
<evidence type="ECO:0000256" key="7">
    <source>
        <dbReference type="ARBA" id="ARBA00022840"/>
    </source>
</evidence>
<dbReference type="EMBL" id="MCFE01000487">
    <property type="protein sequence ID" value="ORX88946.1"/>
    <property type="molecule type" value="Genomic_DNA"/>
</dbReference>
<dbReference type="SUPFAM" id="SSF56112">
    <property type="entry name" value="Protein kinase-like (PK-like)"/>
    <property type="match status" value="1"/>
</dbReference>
<dbReference type="Proteomes" id="UP000193498">
    <property type="component" value="Unassembled WGS sequence"/>
</dbReference>
<evidence type="ECO:0000256" key="4">
    <source>
        <dbReference type="ARBA" id="ARBA00022679"/>
    </source>
</evidence>
<comment type="caution">
    <text evidence="10">The sequence shown here is derived from an EMBL/GenBank/DDBJ whole genome shotgun (WGS) entry which is preliminary data.</text>
</comment>
<feature type="region of interest" description="Disordered" evidence="8">
    <location>
        <begin position="475"/>
        <end position="504"/>
    </location>
</feature>
<dbReference type="FunFam" id="1.10.510.10:FF:000104">
    <property type="entry name" value="serine/threonine-protein kinase MAK isoform X1"/>
    <property type="match status" value="1"/>
</dbReference>
<dbReference type="GO" id="GO:0005524">
    <property type="term" value="F:ATP binding"/>
    <property type="evidence" value="ECO:0007669"/>
    <property type="project" value="UniProtKB-KW"/>
</dbReference>
<dbReference type="CDD" id="cd07830">
    <property type="entry name" value="STKc_MAK_like"/>
    <property type="match status" value="1"/>
</dbReference>
<dbReference type="PROSITE" id="PS50011">
    <property type="entry name" value="PROTEIN_KINASE_DOM"/>
    <property type="match status" value="1"/>
</dbReference>
<evidence type="ECO:0000313" key="10">
    <source>
        <dbReference type="EMBL" id="ORX88946.1"/>
    </source>
</evidence>
<keyword evidence="2" id="KW-0723">Serine/threonine-protein kinase</keyword>
<evidence type="ECO:0000256" key="8">
    <source>
        <dbReference type="SAM" id="MobiDB-lite"/>
    </source>
</evidence>
<protein>
    <submittedName>
        <fullName evidence="10">Pkinase-domain-containing protein</fullName>
    </submittedName>
</protein>
<evidence type="ECO:0000313" key="11">
    <source>
        <dbReference type="Proteomes" id="UP000193498"/>
    </source>
</evidence>
<keyword evidence="4" id="KW-0808">Transferase</keyword>
<evidence type="ECO:0000259" key="9">
    <source>
        <dbReference type="PROSITE" id="PS50011"/>
    </source>
</evidence>
<dbReference type="PANTHER" id="PTHR24055">
    <property type="entry name" value="MITOGEN-ACTIVATED PROTEIN KINASE"/>
    <property type="match status" value="1"/>
</dbReference>
<dbReference type="Gene3D" id="1.10.510.10">
    <property type="entry name" value="Transferase(Phosphotransferase) domain 1"/>
    <property type="match status" value="1"/>
</dbReference>
<comment type="similarity">
    <text evidence="1">Belongs to the protein kinase superfamily. CMGC Ser/Thr protein kinase family. CDC2/CDKX subfamily.</text>
</comment>
<feature type="domain" description="Protein kinase" evidence="9">
    <location>
        <begin position="52"/>
        <end position="336"/>
    </location>
</feature>
<dbReference type="GO" id="GO:0004674">
    <property type="term" value="F:protein serine/threonine kinase activity"/>
    <property type="evidence" value="ECO:0007669"/>
    <property type="project" value="UniProtKB-KW"/>
</dbReference>
<dbReference type="Pfam" id="PF00069">
    <property type="entry name" value="Pkinase"/>
    <property type="match status" value="1"/>
</dbReference>
<dbReference type="InterPro" id="IPR000719">
    <property type="entry name" value="Prot_kinase_dom"/>
</dbReference>
<keyword evidence="6 10" id="KW-0418">Kinase</keyword>
<name>A0A1Y1XTX3_9FUNG</name>
<organism evidence="10 11">
    <name type="scientific">Basidiobolus meristosporus CBS 931.73</name>
    <dbReference type="NCBI Taxonomy" id="1314790"/>
    <lineage>
        <taxon>Eukaryota</taxon>
        <taxon>Fungi</taxon>
        <taxon>Fungi incertae sedis</taxon>
        <taxon>Zoopagomycota</taxon>
        <taxon>Entomophthoromycotina</taxon>
        <taxon>Basidiobolomycetes</taxon>
        <taxon>Basidiobolales</taxon>
        <taxon>Basidiobolaceae</taxon>
        <taxon>Basidiobolus</taxon>
    </lineage>
</organism>
<dbReference type="InterPro" id="IPR011009">
    <property type="entry name" value="Kinase-like_dom_sf"/>
</dbReference>
<keyword evidence="7" id="KW-0067">ATP-binding</keyword>
<gene>
    <name evidence="10" type="ORF">K493DRAFT_340958</name>
</gene>
<dbReference type="FunFam" id="3.30.200.20:FF:000545">
    <property type="entry name" value="CMGC family protein kinase"/>
    <property type="match status" value="1"/>
</dbReference>
<dbReference type="AlphaFoldDB" id="A0A1Y1XTX3"/>
<dbReference type="InterPro" id="IPR050117">
    <property type="entry name" value="MAPK"/>
</dbReference>
<accession>A0A1Y1XTX3</accession>
<keyword evidence="3" id="KW-0597">Phosphoprotein</keyword>
<dbReference type="Gene3D" id="3.30.200.20">
    <property type="entry name" value="Phosphorylase Kinase, domain 1"/>
    <property type="match status" value="1"/>
</dbReference>
<dbReference type="PROSITE" id="PS00108">
    <property type="entry name" value="PROTEIN_KINASE_ST"/>
    <property type="match status" value="1"/>
</dbReference>
<evidence type="ECO:0000256" key="5">
    <source>
        <dbReference type="ARBA" id="ARBA00022741"/>
    </source>
</evidence>
<sequence length="627" mass="71814">MSKNTLSRVNLTLTYVEQLLLKPGLLLQEKNSISHVFTCIPPLYFLTLMERYEIICELDKGTYGTVLQAKDKQTGEIVAIKKIKNNFANWKECLTLRELKVLKKLSHPNIVRLDNAFVRRNTLFLVFEFMDKNLYTFIQEQDGILIEESRIQSIMFQILNGLEYIHRKGYFHRDIKPENILVRDNIVKTADFGLVREIKSSPPYTDYVSTRWYRAPEVLLGASFYSTPIDIWAAGAIMAELYTLRPLFPGQSEIDQILKICHILGTPDTIDPKSSWAEGVKLASRLGFQFPNMNPVSLSHIIPNASSEAIHLMSSMLKFDPKARISARQALRHPYFCKTRKAILPRISLFDRYSQASYQKLLTSNPFKRFSKEAEDIIPALGNLEQNVPLLNHTQSNSQERLFQDVDMKYTPELTLTDIPILPQLEDYSIDPMMDGLSFDVSKFLNCWKRDVGYPDSTSNSTDMEICKAKQIYTGKSSRHSASSNPLDVANSISEDTDGVNSTSNRLDMYQSMMNTQVAEPSSDTFLLTHFEQNKAKQDSNLCYDMLNPPFNVGQPHREVTREESQHYAAELSIETLLHEVNDMTQEVNAQPSTSASQNYSQHNTDVLVTRPRKASVSFTRFFNWNR</sequence>
<dbReference type="OrthoDB" id="2158884at2759"/>
<evidence type="ECO:0000256" key="6">
    <source>
        <dbReference type="ARBA" id="ARBA00022777"/>
    </source>
</evidence>
<dbReference type="STRING" id="1314790.A0A1Y1XTX3"/>
<evidence type="ECO:0000256" key="1">
    <source>
        <dbReference type="ARBA" id="ARBA00006485"/>
    </source>
</evidence>